<accession>A0A7S4AS38</accession>
<name>A0A7S4AS38_9STRA</name>
<reference evidence="2" key="1">
    <citation type="submission" date="2021-01" db="EMBL/GenBank/DDBJ databases">
        <authorList>
            <person name="Corre E."/>
            <person name="Pelletier E."/>
            <person name="Niang G."/>
            <person name="Scheremetjew M."/>
            <person name="Finn R."/>
            <person name="Kale V."/>
            <person name="Holt S."/>
            <person name="Cochrane G."/>
            <person name="Meng A."/>
            <person name="Brown T."/>
            <person name="Cohen L."/>
        </authorList>
    </citation>
    <scope>NUCLEOTIDE SEQUENCE</scope>
    <source>
        <strain evidence="2">10249 10 AB</strain>
    </source>
</reference>
<feature type="compositionally biased region" description="Basic and acidic residues" evidence="1">
    <location>
        <begin position="69"/>
        <end position="83"/>
    </location>
</feature>
<feature type="region of interest" description="Disordered" evidence="1">
    <location>
        <begin position="49"/>
        <end position="83"/>
    </location>
</feature>
<dbReference type="EMBL" id="HBIX01025939">
    <property type="protein sequence ID" value="CAE0725018.1"/>
    <property type="molecule type" value="Transcribed_RNA"/>
</dbReference>
<proteinExistence type="predicted"/>
<evidence type="ECO:0000313" key="2">
    <source>
        <dbReference type="EMBL" id="CAE0725018.1"/>
    </source>
</evidence>
<evidence type="ECO:0000256" key="1">
    <source>
        <dbReference type="SAM" id="MobiDB-lite"/>
    </source>
</evidence>
<organism evidence="2">
    <name type="scientific">Pseudo-nitzschia australis</name>
    <dbReference type="NCBI Taxonomy" id="44445"/>
    <lineage>
        <taxon>Eukaryota</taxon>
        <taxon>Sar</taxon>
        <taxon>Stramenopiles</taxon>
        <taxon>Ochrophyta</taxon>
        <taxon>Bacillariophyta</taxon>
        <taxon>Bacillariophyceae</taxon>
        <taxon>Bacillariophycidae</taxon>
        <taxon>Bacillariales</taxon>
        <taxon>Bacillariaceae</taxon>
        <taxon>Pseudo-nitzschia</taxon>
    </lineage>
</organism>
<protein>
    <submittedName>
        <fullName evidence="2">Uncharacterized protein</fullName>
    </submittedName>
</protein>
<sequence length="144" mass="15526">MDGLIDSFLFDFIFCVDNDCGVNHRVESSRVPVLYYTRTFVVRVVPPPSSAELVSSSPSSPTSLSSRSTVEKTHRVRSGHEETTTTTSVLPSWCSSVLVGAWSRVSLPSAVLAGTSPSTELVLVTVDDRLVVRCLVDNGEPPSP</sequence>
<dbReference type="AlphaFoldDB" id="A0A7S4AS38"/>
<gene>
    <name evidence="2" type="ORF">PAUS00366_LOCUS17775</name>
</gene>
<feature type="compositionally biased region" description="Low complexity" evidence="1">
    <location>
        <begin position="50"/>
        <end position="68"/>
    </location>
</feature>